<protein>
    <recommendedName>
        <fullName evidence="4">PepSY-associated TM helix domain-containing protein</fullName>
    </recommendedName>
</protein>
<dbReference type="PANTHER" id="PTHR34219">
    <property type="entry name" value="IRON-REGULATED INNER MEMBRANE PROTEIN-RELATED"/>
    <property type="match status" value="1"/>
</dbReference>
<feature type="transmembrane region" description="Helical" evidence="1">
    <location>
        <begin position="411"/>
        <end position="430"/>
    </location>
</feature>
<dbReference type="GeneID" id="31926032"/>
<sequence>MKAGIRQSAAWLHSWGGLVLGWLCFAIFLTGTLAYYRPEISLWMRPELAQTNLFDPTALDYIADDLARTAQDAQMWQFNLPDDRHRTIRVFYTDAAGTYHSSLRDPGTGQILYPRDTEGGDFFYRFHFELMFAPTSGRIVSGICAMFMLVAIISGIITHRRFFRDFFTFRPASNPQRSWLDGHNILGVVGLPFHILIIYSGLATLMFLYMPWGAWVAYGGDRAAFFTEAYDSAPPNEPVGEQAEMVLLSDTLLRFQNSMADFTPGRLVITHPGDANATIQVFASETGGLSVRPGAILIDGVNGTELSRRFETSTVRESWNVIYGLHLGRYADPVFRFVLFVMGLGGTAMVGTGLILWSVKRQRNGAFGRGGRMVHMLNVATLAGLPLAVAVFFTANRLLPTDIAGRAGYEVTGFYLAVGAALVYAIFCPARRIWRDLFALIAGLFLMLPLFGGILDFQGGNSDLSDVDTVFLWMDISMLIAAGAFGALAWRLHVQRIGTIYR</sequence>
<gene>
    <name evidence="2" type="ORF">TH3_01625</name>
</gene>
<feature type="transmembrane region" description="Helical" evidence="1">
    <location>
        <begin position="184"/>
        <end position="209"/>
    </location>
</feature>
<dbReference type="RefSeq" id="WP_007089139.1">
    <property type="nucleotide sequence ID" value="NZ_CP004388.1"/>
</dbReference>
<proteinExistence type="predicted"/>
<dbReference type="EMBL" id="CP004388">
    <property type="protein sequence ID" value="AJD50451.1"/>
    <property type="molecule type" value="Genomic_DNA"/>
</dbReference>
<name>A0AB72U8C3_9PROT</name>
<feature type="transmembrane region" description="Helical" evidence="1">
    <location>
        <begin position="139"/>
        <end position="163"/>
    </location>
</feature>
<feature type="transmembrane region" description="Helical" evidence="1">
    <location>
        <begin position="377"/>
        <end position="399"/>
    </location>
</feature>
<feature type="transmembrane region" description="Helical" evidence="1">
    <location>
        <begin position="470"/>
        <end position="492"/>
    </location>
</feature>
<feature type="transmembrane region" description="Helical" evidence="1">
    <location>
        <begin position="437"/>
        <end position="458"/>
    </location>
</feature>
<accession>A0AB72U8C3</accession>
<evidence type="ECO:0000313" key="2">
    <source>
        <dbReference type="EMBL" id="AJD50451.1"/>
    </source>
</evidence>
<reference evidence="2 3" key="1">
    <citation type="journal article" date="2012" name="J. Bacteriol.">
        <title>Genome sequence of Thalassospira xiamenensis type strain M-5.</title>
        <authorList>
            <person name="Lai Q."/>
            <person name="Shao Z."/>
        </authorList>
    </citation>
    <scope>NUCLEOTIDE SEQUENCE [LARGE SCALE GENOMIC DNA]</scope>
    <source>
        <strain evidence="2 3">M-5</strain>
    </source>
</reference>
<evidence type="ECO:0000313" key="3">
    <source>
        <dbReference type="Proteomes" id="UP000007127"/>
    </source>
</evidence>
<keyword evidence="1" id="KW-0812">Transmembrane</keyword>
<dbReference type="Pfam" id="PF03929">
    <property type="entry name" value="PepSY_TM"/>
    <property type="match status" value="1"/>
</dbReference>
<keyword evidence="1" id="KW-1133">Transmembrane helix</keyword>
<dbReference type="AlphaFoldDB" id="A0AB72U8C3"/>
<organism evidence="2 3">
    <name type="scientific">Thalassospira xiamenensis M-5 = DSM 17429</name>
    <dbReference type="NCBI Taxonomy" id="1123366"/>
    <lineage>
        <taxon>Bacteria</taxon>
        <taxon>Pseudomonadati</taxon>
        <taxon>Pseudomonadota</taxon>
        <taxon>Alphaproteobacteria</taxon>
        <taxon>Rhodospirillales</taxon>
        <taxon>Thalassospiraceae</taxon>
        <taxon>Thalassospira</taxon>
    </lineage>
</organism>
<dbReference type="KEGG" id="txi:TH3_01625"/>
<evidence type="ECO:0008006" key="4">
    <source>
        <dbReference type="Google" id="ProtNLM"/>
    </source>
</evidence>
<dbReference type="InterPro" id="IPR005625">
    <property type="entry name" value="PepSY-ass_TM"/>
</dbReference>
<dbReference type="PANTHER" id="PTHR34219:SF4">
    <property type="entry name" value="PEPSY DOMAIN-CONTAINING PROTEIN"/>
    <property type="match status" value="1"/>
</dbReference>
<feature type="transmembrane region" description="Helical" evidence="1">
    <location>
        <begin position="334"/>
        <end position="357"/>
    </location>
</feature>
<feature type="transmembrane region" description="Helical" evidence="1">
    <location>
        <begin position="12"/>
        <end position="36"/>
    </location>
</feature>
<evidence type="ECO:0000256" key="1">
    <source>
        <dbReference type="SAM" id="Phobius"/>
    </source>
</evidence>
<keyword evidence="1" id="KW-0472">Membrane</keyword>
<dbReference type="Proteomes" id="UP000007127">
    <property type="component" value="Chromosome"/>
</dbReference>